<dbReference type="InterPro" id="IPR000120">
    <property type="entry name" value="Amidase"/>
</dbReference>
<feature type="domain" description="Amidase" evidence="1">
    <location>
        <begin position="24"/>
        <end position="454"/>
    </location>
</feature>
<dbReference type="InterPro" id="IPR036928">
    <property type="entry name" value="AS_sf"/>
</dbReference>
<dbReference type="PANTHER" id="PTHR11895:SF76">
    <property type="entry name" value="INDOLEACETAMIDE HYDROLASE"/>
    <property type="match status" value="1"/>
</dbReference>
<accession>A0A951P901</accession>
<name>A0A951P901_9CYAN</name>
<organism evidence="2 3">
    <name type="scientific">Pegethrix bostrychoides GSE-TBD4-15B</name>
    <dbReference type="NCBI Taxonomy" id="2839662"/>
    <lineage>
        <taxon>Bacteria</taxon>
        <taxon>Bacillati</taxon>
        <taxon>Cyanobacteriota</taxon>
        <taxon>Cyanophyceae</taxon>
        <taxon>Oculatellales</taxon>
        <taxon>Oculatellaceae</taxon>
        <taxon>Pegethrix</taxon>
    </lineage>
</organism>
<evidence type="ECO:0000313" key="3">
    <source>
        <dbReference type="Proteomes" id="UP000707356"/>
    </source>
</evidence>
<evidence type="ECO:0000259" key="1">
    <source>
        <dbReference type="Pfam" id="PF01425"/>
    </source>
</evidence>
<dbReference type="SUPFAM" id="SSF75304">
    <property type="entry name" value="Amidase signature (AS) enzymes"/>
    <property type="match status" value="1"/>
</dbReference>
<dbReference type="GO" id="GO:0003824">
    <property type="term" value="F:catalytic activity"/>
    <property type="evidence" value="ECO:0007669"/>
    <property type="project" value="InterPro"/>
</dbReference>
<comment type="caution">
    <text evidence="2">The sequence shown here is derived from an EMBL/GenBank/DDBJ whole genome shotgun (WGS) entry which is preliminary data.</text>
</comment>
<dbReference type="PANTHER" id="PTHR11895">
    <property type="entry name" value="TRANSAMIDASE"/>
    <property type="match status" value="1"/>
</dbReference>
<dbReference type="AlphaFoldDB" id="A0A951P901"/>
<reference evidence="2" key="1">
    <citation type="submission" date="2021-05" db="EMBL/GenBank/DDBJ databases">
        <authorList>
            <person name="Pietrasiak N."/>
            <person name="Ward R."/>
            <person name="Stajich J.E."/>
            <person name="Kurbessoian T."/>
        </authorList>
    </citation>
    <scope>NUCLEOTIDE SEQUENCE</scope>
    <source>
        <strain evidence="2">GSE-TBD4-15B</strain>
    </source>
</reference>
<sequence>MQIHQLSAVELVAAIRSRQLTAIEAVTACFEQIDRQNESLKAIITPCRERAMAEAAAADQQVAAGEPLGALHGVPFTAKDLTPTAGVRTTYGSLIYADHVPQQDEICVARLRAAGGILVGKTNTPEFGMGAHCTNALYGPTANPDDPSRSSGGSSGGAAVAVATGMSYLAQGTDMGGSCRTPASFCGVVGLRPAAGRIPRRRKPLLWDYLDTDGILTRSVEDAALMLSVMAGADWRDPLSLGAANWSAPDFSALPTALPTASPTVRLGFSPNLGIAIVDSEVEAVFRAAVEQIAPLCLETAAAYPDCRLAQRSFETLRAATICHKQRQHYQKSPELLSETVRWNIERGSQISAAELLQAEADRDQLYLNFLKFFEMYDVLATVSASVPPYRHDQSEILEINRISLRNIIDYLTVTYSVSLTGLPAVSIPCGRTVSGLPIGMQLVGKPQGEAALLEVAYLLQSAFSRGIAG</sequence>
<dbReference type="InterPro" id="IPR023631">
    <property type="entry name" value="Amidase_dom"/>
</dbReference>
<reference evidence="2" key="2">
    <citation type="journal article" date="2022" name="Microbiol. Resour. Announc.">
        <title>Metagenome Sequencing to Explore Phylogenomics of Terrestrial Cyanobacteria.</title>
        <authorList>
            <person name="Ward R.D."/>
            <person name="Stajich J.E."/>
            <person name="Johansen J.R."/>
            <person name="Huntemann M."/>
            <person name="Clum A."/>
            <person name="Foster B."/>
            <person name="Foster B."/>
            <person name="Roux S."/>
            <person name="Palaniappan K."/>
            <person name="Varghese N."/>
            <person name="Mukherjee S."/>
            <person name="Reddy T.B.K."/>
            <person name="Daum C."/>
            <person name="Copeland A."/>
            <person name="Chen I.A."/>
            <person name="Ivanova N.N."/>
            <person name="Kyrpides N.C."/>
            <person name="Shapiro N."/>
            <person name="Eloe-Fadrosh E.A."/>
            <person name="Pietrasiak N."/>
        </authorList>
    </citation>
    <scope>NUCLEOTIDE SEQUENCE</scope>
    <source>
        <strain evidence="2">GSE-TBD4-15B</strain>
    </source>
</reference>
<dbReference type="Gene3D" id="3.90.1300.10">
    <property type="entry name" value="Amidase signature (AS) domain"/>
    <property type="match status" value="1"/>
</dbReference>
<protein>
    <submittedName>
        <fullName evidence="2">Amidase</fullName>
    </submittedName>
</protein>
<proteinExistence type="predicted"/>
<dbReference type="Proteomes" id="UP000707356">
    <property type="component" value="Unassembled WGS sequence"/>
</dbReference>
<dbReference type="Pfam" id="PF01425">
    <property type="entry name" value="Amidase"/>
    <property type="match status" value="1"/>
</dbReference>
<gene>
    <name evidence="2" type="ORF">KME07_06910</name>
</gene>
<evidence type="ECO:0000313" key="2">
    <source>
        <dbReference type="EMBL" id="MBW4465157.1"/>
    </source>
</evidence>
<dbReference type="EMBL" id="JAHHHV010000032">
    <property type="protein sequence ID" value="MBW4465157.1"/>
    <property type="molecule type" value="Genomic_DNA"/>
</dbReference>